<reference evidence="2" key="1">
    <citation type="submission" date="2023-07" db="EMBL/GenBank/DDBJ databases">
        <authorList>
            <person name="Colorado M.A."/>
            <person name="Villamil L.M."/>
            <person name="Melo J.F."/>
            <person name="Rodriguez J.A."/>
            <person name="Ruiz R.Y."/>
        </authorList>
    </citation>
    <scope>NUCLEOTIDE SEQUENCE [LARGE SCALE GENOMIC DNA]</scope>
    <source>
        <strain evidence="2">C33</strain>
    </source>
</reference>
<gene>
    <name evidence="1" type="ORF">RFV38_06520</name>
</gene>
<proteinExistence type="predicted"/>
<dbReference type="Proteomes" id="UP001279681">
    <property type="component" value="Unassembled WGS sequence"/>
</dbReference>
<accession>A0ABU4W9D3</accession>
<evidence type="ECO:0000313" key="1">
    <source>
        <dbReference type="EMBL" id="MDX8336146.1"/>
    </source>
</evidence>
<protein>
    <submittedName>
        <fullName evidence="1">Uncharacterized protein</fullName>
    </submittedName>
</protein>
<name>A0ABU4W9D3_9FUSO</name>
<dbReference type="EMBL" id="JAVIKH010000007">
    <property type="protein sequence ID" value="MDX8336146.1"/>
    <property type="molecule type" value="Genomic_DNA"/>
</dbReference>
<sequence>MKQSLTHLAAMASEILPGKTILEVLNTDLVCDFINVAMKELFLQIIYGCSQTAFSENRLLIGATLEDLGKGMQSQIGTMFGILII</sequence>
<organism evidence="1 2">
    <name type="scientific">Candidatus Cetobacterium colombiensis</name>
    <dbReference type="NCBI Taxonomy" id="3073100"/>
    <lineage>
        <taxon>Bacteria</taxon>
        <taxon>Fusobacteriati</taxon>
        <taxon>Fusobacteriota</taxon>
        <taxon>Fusobacteriia</taxon>
        <taxon>Fusobacteriales</taxon>
        <taxon>Fusobacteriaceae</taxon>
        <taxon>Cetobacterium</taxon>
    </lineage>
</organism>
<keyword evidence="2" id="KW-1185">Reference proteome</keyword>
<evidence type="ECO:0000313" key="2">
    <source>
        <dbReference type="Proteomes" id="UP001279681"/>
    </source>
</evidence>
<comment type="caution">
    <text evidence="1">The sequence shown here is derived from an EMBL/GenBank/DDBJ whole genome shotgun (WGS) entry which is preliminary data.</text>
</comment>